<dbReference type="Gene3D" id="2.40.128.20">
    <property type="match status" value="1"/>
</dbReference>
<keyword evidence="2" id="KW-0998">Cell outer membrane</keyword>
<dbReference type="PIRSF" id="PIRSF036893">
    <property type="entry name" value="Lipocalin_ApoD"/>
    <property type="match status" value="1"/>
</dbReference>
<dbReference type="SUPFAM" id="SSF50814">
    <property type="entry name" value="Lipocalins"/>
    <property type="match status" value="1"/>
</dbReference>
<evidence type="ECO:0000256" key="3">
    <source>
        <dbReference type="PIRSR" id="PIRSR036893-52"/>
    </source>
</evidence>
<sequence length="193" mass="21323">MQRPTTRFGATLARGVVFGAALIGTTLLLQACGAFAGGKRGNDAVPQPAKSVDLERYLGKWYEYARYENRFERDCDYVTAEYGKRDDGKVSVRNTCGARPGETGKTSEGRARVVPDSGNAKLEVSFFGPFYVGDYWVLDHADDYSWSIVGEPSGRFLWILTRQPKPSATEGKALIDRARALGYDTSMLRMTAQ</sequence>
<keyword evidence="2" id="KW-0446">Lipid-binding</keyword>
<organism evidence="6 7">
    <name type="scientific">Cupriavidus plantarum</name>
    <dbReference type="NCBI Taxonomy" id="942865"/>
    <lineage>
        <taxon>Bacteria</taxon>
        <taxon>Pseudomonadati</taxon>
        <taxon>Pseudomonadota</taxon>
        <taxon>Betaproteobacteria</taxon>
        <taxon>Burkholderiales</taxon>
        <taxon>Burkholderiaceae</taxon>
        <taxon>Cupriavidus</taxon>
    </lineage>
</organism>
<dbReference type="EMBL" id="QGGT01000002">
    <property type="protein sequence ID" value="PWK34905.1"/>
    <property type="molecule type" value="Genomic_DNA"/>
</dbReference>
<keyword evidence="2 3" id="KW-0449">Lipoprotein</keyword>
<protein>
    <recommendedName>
        <fullName evidence="2">Outer membrane lipoprotein Blc</fullName>
    </recommendedName>
</protein>
<accession>A0A316ETF3</accession>
<comment type="function">
    <text evidence="2">Involved in the storage or transport of lipids necessary for membrane maintenance under stressful conditions. Displays a binding preference for lysophospholipids.</text>
</comment>
<dbReference type="InterPro" id="IPR047202">
    <property type="entry name" value="Lipocalin_Blc-like_dom"/>
</dbReference>
<dbReference type="InterPro" id="IPR022271">
    <property type="entry name" value="Lipocalin_ApoD"/>
</dbReference>
<feature type="region of interest" description="Disordered" evidence="4">
    <location>
        <begin position="93"/>
        <end position="112"/>
    </location>
</feature>
<reference evidence="6 7" key="1">
    <citation type="submission" date="2018-05" db="EMBL/GenBank/DDBJ databases">
        <title>Genomic Encyclopedia of Type Strains, Phase IV (KMG-V): Genome sequencing to study the core and pangenomes of soil and plant-associated prokaryotes.</title>
        <authorList>
            <person name="Whitman W."/>
        </authorList>
    </citation>
    <scope>NUCLEOTIDE SEQUENCE [LARGE SCALE GENOMIC DNA]</scope>
    <source>
        <strain evidence="6 7">SLV-132</strain>
    </source>
</reference>
<dbReference type="PANTHER" id="PTHR10612:SF34">
    <property type="entry name" value="APOLIPOPROTEIN D"/>
    <property type="match status" value="1"/>
</dbReference>
<dbReference type="PANTHER" id="PTHR10612">
    <property type="entry name" value="APOLIPOPROTEIN D"/>
    <property type="match status" value="1"/>
</dbReference>
<comment type="subunit">
    <text evidence="2">Homodimer.</text>
</comment>
<feature type="lipid moiety-binding region" description="S-diacylglycerol cysteine" evidence="3">
    <location>
        <position position="32"/>
    </location>
</feature>
<feature type="lipid moiety-binding region" description="N-palmitoyl cysteine" evidence="3">
    <location>
        <position position="32"/>
    </location>
</feature>
<dbReference type="Proteomes" id="UP000245754">
    <property type="component" value="Unassembled WGS sequence"/>
</dbReference>
<dbReference type="InterPro" id="IPR002446">
    <property type="entry name" value="Lipocalin_bac"/>
</dbReference>
<evidence type="ECO:0000256" key="1">
    <source>
        <dbReference type="ARBA" id="ARBA00006889"/>
    </source>
</evidence>
<dbReference type="InterPro" id="IPR012674">
    <property type="entry name" value="Calycin"/>
</dbReference>
<dbReference type="AlphaFoldDB" id="A0A316ETF3"/>
<evidence type="ECO:0000256" key="2">
    <source>
        <dbReference type="PIRNR" id="PIRNR036893"/>
    </source>
</evidence>
<dbReference type="PROSITE" id="PS51257">
    <property type="entry name" value="PROKAR_LIPOPROTEIN"/>
    <property type="match status" value="1"/>
</dbReference>
<evidence type="ECO:0000256" key="4">
    <source>
        <dbReference type="SAM" id="MobiDB-lite"/>
    </source>
</evidence>
<evidence type="ECO:0000313" key="7">
    <source>
        <dbReference type="Proteomes" id="UP000245754"/>
    </source>
</evidence>
<evidence type="ECO:0000259" key="5">
    <source>
        <dbReference type="Pfam" id="PF08212"/>
    </source>
</evidence>
<comment type="caution">
    <text evidence="6">The sequence shown here is derived from an EMBL/GenBank/DDBJ whole genome shotgun (WGS) entry which is preliminary data.</text>
</comment>
<dbReference type="Pfam" id="PF08212">
    <property type="entry name" value="Lipocalin_2"/>
    <property type="match status" value="1"/>
</dbReference>
<gene>
    <name evidence="6" type="ORF">C7419_102178</name>
</gene>
<feature type="domain" description="Lipocalin/cytosolic fatty-acid binding" evidence="5">
    <location>
        <begin position="52"/>
        <end position="193"/>
    </location>
</feature>
<comment type="similarity">
    <text evidence="1 2">Belongs to the calycin superfamily. Lipocalin family.</text>
</comment>
<proteinExistence type="inferred from homology"/>
<keyword evidence="7" id="KW-1185">Reference proteome</keyword>
<dbReference type="GO" id="GO:0006950">
    <property type="term" value="P:response to stress"/>
    <property type="evidence" value="ECO:0007669"/>
    <property type="project" value="UniProtKB-ARBA"/>
</dbReference>
<dbReference type="GO" id="GO:0008289">
    <property type="term" value="F:lipid binding"/>
    <property type="evidence" value="ECO:0007669"/>
    <property type="project" value="UniProtKB-UniRule"/>
</dbReference>
<evidence type="ECO:0000313" key="6">
    <source>
        <dbReference type="EMBL" id="PWK34905.1"/>
    </source>
</evidence>
<dbReference type="PRINTS" id="PR01171">
    <property type="entry name" value="BCTLIPOCALIN"/>
</dbReference>
<comment type="subcellular location">
    <subcellularLocation>
        <location evidence="2">Cell outer membrane</location>
    </subcellularLocation>
</comment>
<dbReference type="GO" id="GO:0009279">
    <property type="term" value="C:cell outer membrane"/>
    <property type="evidence" value="ECO:0007669"/>
    <property type="project" value="UniProtKB-SubCell"/>
</dbReference>
<dbReference type="GeneID" id="98341211"/>
<dbReference type="RefSeq" id="WP_109583037.1">
    <property type="nucleotide sequence ID" value="NZ_CAJPUX010000002.1"/>
</dbReference>
<dbReference type="InterPro" id="IPR000566">
    <property type="entry name" value="Lipocln_cytosolic_FA-bd_dom"/>
</dbReference>
<dbReference type="CDD" id="cd19438">
    <property type="entry name" value="lipocalin_Blc-like"/>
    <property type="match status" value="1"/>
</dbReference>
<name>A0A316ETF3_9BURK</name>
<keyword evidence="3" id="KW-0564">Palmitate</keyword>
<keyword evidence="2" id="KW-0472">Membrane</keyword>